<dbReference type="PRINTS" id="PR00344">
    <property type="entry name" value="BCTRLSENSOR"/>
</dbReference>
<dbReference type="PROSITE" id="PS50885">
    <property type="entry name" value="HAMP"/>
    <property type="match status" value="1"/>
</dbReference>
<keyword evidence="16" id="KW-1185">Reference proteome</keyword>
<keyword evidence="11" id="KW-0175">Coiled coil</keyword>
<dbReference type="CDD" id="cd00082">
    <property type="entry name" value="HisKA"/>
    <property type="match status" value="1"/>
</dbReference>
<dbReference type="InterPro" id="IPR003660">
    <property type="entry name" value="HAMP_dom"/>
</dbReference>
<dbReference type="Gene3D" id="1.10.287.130">
    <property type="match status" value="1"/>
</dbReference>
<dbReference type="InterPro" id="IPR003594">
    <property type="entry name" value="HATPase_dom"/>
</dbReference>
<dbReference type="PANTHER" id="PTHR43065">
    <property type="entry name" value="SENSOR HISTIDINE KINASE"/>
    <property type="match status" value="1"/>
</dbReference>
<feature type="domain" description="Histidine kinase" evidence="13">
    <location>
        <begin position="411"/>
        <end position="664"/>
    </location>
</feature>
<keyword evidence="12" id="KW-0472">Membrane</keyword>
<dbReference type="Gene3D" id="6.10.340.10">
    <property type="match status" value="1"/>
</dbReference>
<dbReference type="SUPFAM" id="SSF158472">
    <property type="entry name" value="HAMP domain-like"/>
    <property type="match status" value="1"/>
</dbReference>
<dbReference type="Gene3D" id="3.30.450.20">
    <property type="entry name" value="PAS domain"/>
    <property type="match status" value="1"/>
</dbReference>
<accession>A0A1Z4LYV0</accession>
<evidence type="ECO:0000256" key="10">
    <source>
        <dbReference type="ARBA" id="ARBA00023012"/>
    </source>
</evidence>
<dbReference type="InterPro" id="IPR003661">
    <property type="entry name" value="HisK_dim/P_dom"/>
</dbReference>
<evidence type="ECO:0000256" key="1">
    <source>
        <dbReference type="ARBA" id="ARBA00000085"/>
    </source>
</evidence>
<comment type="subcellular location">
    <subcellularLocation>
        <location evidence="2">Cell membrane</location>
        <topology evidence="2">Multi-pass membrane protein</topology>
    </subcellularLocation>
</comment>
<dbReference type="CDD" id="cd06225">
    <property type="entry name" value="HAMP"/>
    <property type="match status" value="1"/>
</dbReference>
<dbReference type="SMART" id="SM00304">
    <property type="entry name" value="HAMP"/>
    <property type="match status" value="1"/>
</dbReference>
<dbReference type="EC" id="2.7.13.3" evidence="3"/>
<organism evidence="15 16">
    <name type="scientific">Calothrix parasitica NIES-267</name>
    <dbReference type="NCBI Taxonomy" id="1973488"/>
    <lineage>
        <taxon>Bacteria</taxon>
        <taxon>Bacillati</taxon>
        <taxon>Cyanobacteriota</taxon>
        <taxon>Cyanophyceae</taxon>
        <taxon>Nostocales</taxon>
        <taxon>Calotrichaceae</taxon>
        <taxon>Calothrix</taxon>
    </lineage>
</organism>
<evidence type="ECO:0000256" key="6">
    <source>
        <dbReference type="ARBA" id="ARBA00022679"/>
    </source>
</evidence>
<comment type="catalytic activity">
    <reaction evidence="1">
        <text>ATP + protein L-histidine = ADP + protein N-phospho-L-histidine.</text>
        <dbReference type="EC" id="2.7.13.3"/>
    </reaction>
</comment>
<dbReference type="Pfam" id="PF02518">
    <property type="entry name" value="HATPase_c"/>
    <property type="match status" value="1"/>
</dbReference>
<evidence type="ECO:0000256" key="9">
    <source>
        <dbReference type="ARBA" id="ARBA00022989"/>
    </source>
</evidence>
<gene>
    <name evidence="15" type="ORF">NIES267_59010</name>
</gene>
<evidence type="ECO:0000256" key="5">
    <source>
        <dbReference type="ARBA" id="ARBA00022553"/>
    </source>
</evidence>
<dbReference type="SMART" id="SM00388">
    <property type="entry name" value="HisKA"/>
    <property type="match status" value="1"/>
</dbReference>
<keyword evidence="5" id="KW-0597">Phosphoprotein</keyword>
<dbReference type="Gene3D" id="3.30.565.10">
    <property type="entry name" value="Histidine kinase-like ATPase, C-terminal domain"/>
    <property type="match status" value="1"/>
</dbReference>
<evidence type="ECO:0000256" key="4">
    <source>
        <dbReference type="ARBA" id="ARBA00022475"/>
    </source>
</evidence>
<feature type="domain" description="HAMP" evidence="14">
    <location>
        <begin position="296"/>
        <end position="348"/>
    </location>
</feature>
<dbReference type="InterPro" id="IPR005467">
    <property type="entry name" value="His_kinase_dom"/>
</dbReference>
<protein>
    <recommendedName>
        <fullName evidence="3">histidine kinase</fullName>
        <ecNumber evidence="3">2.7.13.3</ecNumber>
    </recommendedName>
</protein>
<dbReference type="Proteomes" id="UP000218418">
    <property type="component" value="Chromosome"/>
</dbReference>
<sequence>MLKKQYSKLPLKTKILLPLLLVFMSIWTVGTISLGYFFTYRSEEKLKAETKGVSSLVTDTLKREKKLLFLKARWVADSKEVSQLVAKKDKAALLRALLPLKESLQLDFIKVVDTKGTKLARVRQQEIISVQFDIAAINQAASIGIDYFDVIATKDNTASLMVGLTSVKSTQKILGGVIVGTLIDDEVLIRIRSKTEPHLVTIQNSKVTASTLPVAKISFWQPPSTKSPPVKINIGGKNYIAYSVEIVGLNDADSKLVLLNPVVSLEYSQTQMWISIIIFSLIGAIIFSFVVFKIITLITNRIIYLTNVTRKLASGDFSNKIYIKGNDEISILAQSFNYMTEQVALLLKRQEEINEELEINNQTLEHRVELRTLELNDKNISLQKTLQELQRTQAQVIQSEKMSSLGQMVAGVAHEINNPVSFVHGNLEPACEYAQDLIRIIELYQKNYPEPIQEVQKEIEALELDFIKEDFVKLLNSMQNGTERIKEIVLSLRNFSRLDEAEFKRVDIHEGIDSTLLILHNRLKETANHPEIEVIKEYSSLPKVDCYAGQLNQVFMNILANAIDALDDEVNKNQSFSPQIQVSTELSGNNNILIRIADNGSGIPVPVQSRLFDPFFTTKEVGKGTGLGLSISYQIIVDKHHGKLSCNSSPEISTEFMIEIPINQL</sequence>
<keyword evidence="4" id="KW-1003">Cell membrane</keyword>
<keyword evidence="6" id="KW-0808">Transferase</keyword>
<name>A0A1Z4LYV0_9CYAN</name>
<dbReference type="InterPro" id="IPR004358">
    <property type="entry name" value="Sig_transdc_His_kin-like_C"/>
</dbReference>
<dbReference type="InterPro" id="IPR036097">
    <property type="entry name" value="HisK_dim/P_sf"/>
</dbReference>
<evidence type="ECO:0000256" key="7">
    <source>
        <dbReference type="ARBA" id="ARBA00022692"/>
    </source>
</evidence>
<evidence type="ECO:0000313" key="16">
    <source>
        <dbReference type="Proteomes" id="UP000218418"/>
    </source>
</evidence>
<dbReference type="EMBL" id="AP018227">
    <property type="protein sequence ID" value="BAY86394.1"/>
    <property type="molecule type" value="Genomic_DNA"/>
</dbReference>
<dbReference type="InterPro" id="IPR029151">
    <property type="entry name" value="Sensor-like_sf"/>
</dbReference>
<evidence type="ECO:0000259" key="14">
    <source>
        <dbReference type="PROSITE" id="PS50885"/>
    </source>
</evidence>
<feature type="transmembrane region" description="Helical" evidence="12">
    <location>
        <begin position="15"/>
        <end position="38"/>
    </location>
</feature>
<feature type="coiled-coil region" evidence="11">
    <location>
        <begin position="347"/>
        <end position="402"/>
    </location>
</feature>
<dbReference type="InterPro" id="IPR036890">
    <property type="entry name" value="HATPase_C_sf"/>
</dbReference>
<dbReference type="SUPFAM" id="SSF55874">
    <property type="entry name" value="ATPase domain of HSP90 chaperone/DNA topoisomerase II/histidine kinase"/>
    <property type="match status" value="1"/>
</dbReference>
<evidence type="ECO:0000256" key="8">
    <source>
        <dbReference type="ARBA" id="ARBA00022777"/>
    </source>
</evidence>
<dbReference type="GO" id="GO:0005886">
    <property type="term" value="C:plasma membrane"/>
    <property type="evidence" value="ECO:0007669"/>
    <property type="project" value="UniProtKB-SubCell"/>
</dbReference>
<reference evidence="15 16" key="1">
    <citation type="submission" date="2017-06" db="EMBL/GenBank/DDBJ databases">
        <title>Genome sequencing of cyanobaciteial culture collection at National Institute for Environmental Studies (NIES).</title>
        <authorList>
            <person name="Hirose Y."/>
            <person name="Shimura Y."/>
            <person name="Fujisawa T."/>
            <person name="Nakamura Y."/>
            <person name="Kawachi M."/>
        </authorList>
    </citation>
    <scope>NUCLEOTIDE SEQUENCE [LARGE SCALE GENOMIC DNA]</scope>
    <source>
        <strain evidence="15 16">NIES-267</strain>
    </source>
</reference>
<evidence type="ECO:0000256" key="12">
    <source>
        <dbReference type="SAM" id="Phobius"/>
    </source>
</evidence>
<dbReference type="SMART" id="SM00387">
    <property type="entry name" value="HATPase_c"/>
    <property type="match status" value="1"/>
</dbReference>
<keyword evidence="10" id="KW-0902">Two-component regulatory system</keyword>
<dbReference type="AlphaFoldDB" id="A0A1Z4LYV0"/>
<keyword evidence="7 12" id="KW-0812">Transmembrane</keyword>
<evidence type="ECO:0000313" key="15">
    <source>
        <dbReference type="EMBL" id="BAY86394.1"/>
    </source>
</evidence>
<proteinExistence type="predicted"/>
<evidence type="ECO:0000256" key="3">
    <source>
        <dbReference type="ARBA" id="ARBA00012438"/>
    </source>
</evidence>
<evidence type="ECO:0000259" key="13">
    <source>
        <dbReference type="PROSITE" id="PS50109"/>
    </source>
</evidence>
<dbReference type="SUPFAM" id="SSF103190">
    <property type="entry name" value="Sensory domain-like"/>
    <property type="match status" value="1"/>
</dbReference>
<dbReference type="OrthoDB" id="475249at2"/>
<keyword evidence="9 12" id="KW-1133">Transmembrane helix</keyword>
<keyword evidence="8 15" id="KW-0418">Kinase</keyword>
<dbReference type="PANTHER" id="PTHR43065:SF50">
    <property type="entry name" value="HISTIDINE KINASE"/>
    <property type="match status" value="1"/>
</dbReference>
<dbReference type="GO" id="GO:0000155">
    <property type="term" value="F:phosphorelay sensor kinase activity"/>
    <property type="evidence" value="ECO:0007669"/>
    <property type="project" value="InterPro"/>
</dbReference>
<dbReference type="PROSITE" id="PS50109">
    <property type="entry name" value="HIS_KIN"/>
    <property type="match status" value="1"/>
</dbReference>
<dbReference type="Pfam" id="PF00672">
    <property type="entry name" value="HAMP"/>
    <property type="match status" value="1"/>
</dbReference>
<evidence type="ECO:0000256" key="11">
    <source>
        <dbReference type="SAM" id="Coils"/>
    </source>
</evidence>
<dbReference type="SUPFAM" id="SSF47384">
    <property type="entry name" value="Homodimeric domain of signal transducing histidine kinase"/>
    <property type="match status" value="1"/>
</dbReference>
<evidence type="ECO:0000256" key="2">
    <source>
        <dbReference type="ARBA" id="ARBA00004651"/>
    </source>
</evidence>
<feature type="transmembrane region" description="Helical" evidence="12">
    <location>
        <begin position="273"/>
        <end position="295"/>
    </location>
</feature>